<keyword evidence="11" id="KW-1185">Reference proteome</keyword>
<dbReference type="Gene3D" id="3.40.109.10">
    <property type="entry name" value="NADH Oxidase"/>
    <property type="match status" value="1"/>
</dbReference>
<name>A0ABW4PGF7_9ACTN</name>
<reference evidence="11" key="1">
    <citation type="journal article" date="2019" name="Int. J. Syst. Evol. Microbiol.">
        <title>The Global Catalogue of Microorganisms (GCM) 10K type strain sequencing project: providing services to taxonomists for standard genome sequencing and annotation.</title>
        <authorList>
            <consortium name="The Broad Institute Genomics Platform"/>
            <consortium name="The Broad Institute Genome Sequencing Center for Infectious Disease"/>
            <person name="Wu L."/>
            <person name="Ma J."/>
        </authorList>
    </citation>
    <scope>NUCLEOTIDE SEQUENCE [LARGE SCALE GENOMIC DNA]</scope>
    <source>
        <strain evidence="11">CGMCC 4.7455</strain>
    </source>
</reference>
<comment type="similarity">
    <text evidence="2 8">Belongs to the nitroreductase family.</text>
</comment>
<evidence type="ECO:0000256" key="6">
    <source>
        <dbReference type="ARBA" id="ARBA00023002"/>
    </source>
</evidence>
<dbReference type="PIRSF" id="PIRSF000232">
    <property type="entry name" value="YdjA"/>
    <property type="match status" value="1"/>
</dbReference>
<keyword evidence="5 8" id="KW-0521">NADP</keyword>
<dbReference type="Proteomes" id="UP001597365">
    <property type="component" value="Unassembled WGS sequence"/>
</dbReference>
<evidence type="ECO:0000256" key="7">
    <source>
        <dbReference type="ARBA" id="ARBA00023027"/>
    </source>
</evidence>
<dbReference type="EMBL" id="JBHUFU010000004">
    <property type="protein sequence ID" value="MFD1829812.1"/>
    <property type="molecule type" value="Genomic_DNA"/>
</dbReference>
<dbReference type="PANTHER" id="PTHR43821:SF1">
    <property type="entry name" value="NAD(P)H NITROREDUCTASE YDJA-RELATED"/>
    <property type="match status" value="1"/>
</dbReference>
<proteinExistence type="inferred from homology"/>
<evidence type="ECO:0000256" key="5">
    <source>
        <dbReference type="ARBA" id="ARBA00022857"/>
    </source>
</evidence>
<evidence type="ECO:0000256" key="2">
    <source>
        <dbReference type="ARBA" id="ARBA00007118"/>
    </source>
</evidence>
<accession>A0ABW4PGF7</accession>
<keyword evidence="6 8" id="KW-0560">Oxidoreductase</keyword>
<evidence type="ECO:0000313" key="10">
    <source>
        <dbReference type="EMBL" id="MFD1829812.1"/>
    </source>
</evidence>
<dbReference type="InterPro" id="IPR000415">
    <property type="entry name" value="Nitroreductase-like"/>
</dbReference>
<dbReference type="InterPro" id="IPR029479">
    <property type="entry name" value="Nitroreductase"/>
</dbReference>
<dbReference type="InterPro" id="IPR052530">
    <property type="entry name" value="NAD(P)H_nitroreductase"/>
</dbReference>
<sequence>MTTVPAPRPAAGTVETAIRTRRSTIRLTEPAPSPDELLDLLAAAATAPDHGQLRPWRLIAIRGDARAGLGEAAAEAAPTADLAERVAAKHLRAPLMLAIVFQPRKHPTIPRWEQLAATSAMATTLLLLLDTRGWGGVWFGGPYPDAPQVRKHLAIGDGEQLLGYLYVGTPVPGDGPRPRPAADVRSKLTWLDDIAL</sequence>
<keyword evidence="4 8" id="KW-0288">FMN</keyword>
<comment type="caution">
    <text evidence="10">The sequence shown here is derived from an EMBL/GenBank/DDBJ whole genome shotgun (WGS) entry which is preliminary data.</text>
</comment>
<keyword evidence="3 8" id="KW-0285">Flavoprotein</keyword>
<feature type="domain" description="Nitroreductase" evidence="9">
    <location>
        <begin position="18"/>
        <end position="168"/>
    </location>
</feature>
<evidence type="ECO:0000256" key="1">
    <source>
        <dbReference type="ARBA" id="ARBA00001917"/>
    </source>
</evidence>
<dbReference type="Pfam" id="PF00881">
    <property type="entry name" value="Nitroreductase"/>
    <property type="match status" value="1"/>
</dbReference>
<gene>
    <name evidence="10" type="ORF">ACFSJS_09050</name>
</gene>
<comment type="cofactor">
    <cofactor evidence="1 8">
        <name>FMN</name>
        <dbReference type="ChEBI" id="CHEBI:58210"/>
    </cofactor>
</comment>
<protein>
    <recommendedName>
        <fullName evidence="8">Putative NAD(P)H nitroreductase</fullName>
        <ecNumber evidence="8">1.-.-.-</ecNumber>
    </recommendedName>
</protein>
<evidence type="ECO:0000256" key="8">
    <source>
        <dbReference type="PIRNR" id="PIRNR000232"/>
    </source>
</evidence>
<dbReference type="PANTHER" id="PTHR43821">
    <property type="entry name" value="NAD(P)H NITROREDUCTASE YDJA-RELATED"/>
    <property type="match status" value="1"/>
</dbReference>
<evidence type="ECO:0000313" key="11">
    <source>
        <dbReference type="Proteomes" id="UP001597365"/>
    </source>
</evidence>
<dbReference type="InterPro" id="IPR026021">
    <property type="entry name" value="YdjA-like"/>
</dbReference>
<organism evidence="10 11">
    <name type="scientific">Streptomyces desertarenae</name>
    <dbReference type="NCBI Taxonomy" id="2666184"/>
    <lineage>
        <taxon>Bacteria</taxon>
        <taxon>Bacillati</taxon>
        <taxon>Actinomycetota</taxon>
        <taxon>Actinomycetes</taxon>
        <taxon>Kitasatosporales</taxon>
        <taxon>Streptomycetaceae</taxon>
        <taxon>Streptomyces</taxon>
    </lineage>
</organism>
<evidence type="ECO:0000259" key="9">
    <source>
        <dbReference type="Pfam" id="PF00881"/>
    </source>
</evidence>
<dbReference type="RefSeq" id="WP_380898721.1">
    <property type="nucleotide sequence ID" value="NZ_JBHUFU010000004.1"/>
</dbReference>
<evidence type="ECO:0000256" key="4">
    <source>
        <dbReference type="ARBA" id="ARBA00022643"/>
    </source>
</evidence>
<dbReference type="EC" id="1.-.-.-" evidence="8"/>
<dbReference type="SUPFAM" id="SSF55469">
    <property type="entry name" value="FMN-dependent nitroreductase-like"/>
    <property type="match status" value="1"/>
</dbReference>
<keyword evidence="7 8" id="KW-0520">NAD</keyword>
<evidence type="ECO:0000256" key="3">
    <source>
        <dbReference type="ARBA" id="ARBA00022630"/>
    </source>
</evidence>